<gene>
    <name evidence="2" type="ORF">DSCA_25850</name>
</gene>
<name>A0A5K7YJS9_9BACT</name>
<dbReference type="AlphaFoldDB" id="A0A5K7YJS9"/>
<dbReference type="Proteomes" id="UP000427906">
    <property type="component" value="Chromosome"/>
</dbReference>
<feature type="region of interest" description="Disordered" evidence="1">
    <location>
        <begin position="33"/>
        <end position="62"/>
    </location>
</feature>
<feature type="compositionally biased region" description="Gly residues" evidence="1">
    <location>
        <begin position="35"/>
        <end position="45"/>
    </location>
</feature>
<evidence type="ECO:0000313" key="3">
    <source>
        <dbReference type="Proteomes" id="UP000427906"/>
    </source>
</evidence>
<dbReference type="KEGG" id="dalk:DSCA_25850"/>
<protein>
    <submittedName>
        <fullName evidence="2">Uncharacterized protein</fullName>
    </submittedName>
</protein>
<keyword evidence="3" id="KW-1185">Reference proteome</keyword>
<organism evidence="2 3">
    <name type="scientific">Desulfosarcina alkanivorans</name>
    <dbReference type="NCBI Taxonomy" id="571177"/>
    <lineage>
        <taxon>Bacteria</taxon>
        <taxon>Pseudomonadati</taxon>
        <taxon>Thermodesulfobacteriota</taxon>
        <taxon>Desulfobacteria</taxon>
        <taxon>Desulfobacterales</taxon>
        <taxon>Desulfosarcinaceae</taxon>
        <taxon>Desulfosarcina</taxon>
    </lineage>
</organism>
<reference evidence="2 3" key="1">
    <citation type="submission" date="2019-11" db="EMBL/GenBank/DDBJ databases">
        <title>Comparative genomics of hydrocarbon-degrading Desulfosarcina strains.</title>
        <authorList>
            <person name="Watanabe M."/>
            <person name="Kojima H."/>
            <person name="Fukui M."/>
        </authorList>
    </citation>
    <scope>NUCLEOTIDE SEQUENCE [LARGE SCALE GENOMIC DNA]</scope>
    <source>
        <strain evidence="2 3">PL12</strain>
    </source>
</reference>
<sequence length="62" mass="6232">MGKGTHTTGNDNAIKLKDPDVFAADPVADIRRQGAGAGNGTGRGIASGSAAMLTGDQNSRDF</sequence>
<evidence type="ECO:0000313" key="2">
    <source>
        <dbReference type="EMBL" id="BBO68655.1"/>
    </source>
</evidence>
<evidence type="ECO:0000256" key="1">
    <source>
        <dbReference type="SAM" id="MobiDB-lite"/>
    </source>
</evidence>
<dbReference type="EMBL" id="AP021874">
    <property type="protein sequence ID" value="BBO68655.1"/>
    <property type="molecule type" value="Genomic_DNA"/>
</dbReference>
<accession>A0A5K7YJS9</accession>
<proteinExistence type="predicted"/>